<evidence type="ECO:0000256" key="4">
    <source>
        <dbReference type="ARBA" id="ARBA00022664"/>
    </source>
</evidence>
<comment type="catalytic activity">
    <reaction evidence="1 9">
        <text>Endonucleolytic cleavage to 5'-phosphomonoester.</text>
        <dbReference type="EC" id="3.1.26.3"/>
    </reaction>
</comment>
<dbReference type="GO" id="GO:0010468">
    <property type="term" value="P:regulation of gene expression"/>
    <property type="evidence" value="ECO:0007669"/>
    <property type="project" value="TreeGrafter"/>
</dbReference>
<keyword evidence="8 9" id="KW-0694">RNA-binding</keyword>
<dbReference type="PANTHER" id="PTHR11207">
    <property type="entry name" value="RIBONUCLEASE III"/>
    <property type="match status" value="1"/>
</dbReference>
<comment type="similarity">
    <text evidence="2">Belongs to the ribonuclease III family.</text>
</comment>
<name>A0A8J7SI12_9RHOB</name>
<evidence type="ECO:0000259" key="11">
    <source>
        <dbReference type="PROSITE" id="PS50142"/>
    </source>
</evidence>
<dbReference type="CDD" id="cd00593">
    <property type="entry name" value="RIBOc"/>
    <property type="match status" value="1"/>
</dbReference>
<feature type="active site" evidence="9">
    <location>
        <position position="52"/>
    </location>
</feature>
<dbReference type="Pfam" id="PF14622">
    <property type="entry name" value="Ribonucleas_3_3"/>
    <property type="match status" value="1"/>
</dbReference>
<comment type="function">
    <text evidence="9">Digests double-stranded RNA. Involved in the processing of primary rRNA transcript to yield the immediate precursors to the large and small rRNAs (23S and 16S). Processes some mRNAs, and tRNAs when they are encoded in the rRNA operon. Processes pre-crRNA and tracrRNA of type II CRISPR loci if present in the organism.</text>
</comment>
<dbReference type="SMART" id="SM00358">
    <property type="entry name" value="DSRM"/>
    <property type="match status" value="1"/>
</dbReference>
<dbReference type="InterPro" id="IPR014720">
    <property type="entry name" value="dsRBD_dom"/>
</dbReference>
<comment type="subcellular location">
    <subcellularLocation>
        <location evidence="9">Cytoplasm</location>
    </subcellularLocation>
</comment>
<keyword evidence="9" id="KW-0963">Cytoplasm</keyword>
<dbReference type="GO" id="GO:0008033">
    <property type="term" value="P:tRNA processing"/>
    <property type="evidence" value="ECO:0007669"/>
    <property type="project" value="UniProtKB-KW"/>
</dbReference>
<evidence type="ECO:0000256" key="6">
    <source>
        <dbReference type="ARBA" id="ARBA00022759"/>
    </source>
</evidence>
<comment type="subunit">
    <text evidence="9">Homodimer.</text>
</comment>
<dbReference type="GO" id="GO:0004525">
    <property type="term" value="F:ribonuclease III activity"/>
    <property type="evidence" value="ECO:0007669"/>
    <property type="project" value="UniProtKB-UniRule"/>
</dbReference>
<evidence type="ECO:0000256" key="5">
    <source>
        <dbReference type="ARBA" id="ARBA00022722"/>
    </source>
</evidence>
<comment type="cofactor">
    <cofactor evidence="9">
        <name>Mg(2+)</name>
        <dbReference type="ChEBI" id="CHEBI:18420"/>
    </cofactor>
</comment>
<dbReference type="FunFam" id="1.10.1520.10:FF:000001">
    <property type="entry name" value="Ribonuclease 3"/>
    <property type="match status" value="1"/>
</dbReference>
<feature type="binding site" evidence="9">
    <location>
        <position position="124"/>
    </location>
    <ligand>
        <name>Mg(2+)</name>
        <dbReference type="ChEBI" id="CHEBI:18420"/>
    </ligand>
</feature>
<dbReference type="InterPro" id="IPR011907">
    <property type="entry name" value="RNase_III"/>
</dbReference>
<dbReference type="CDD" id="cd10845">
    <property type="entry name" value="DSRM_RNAse_III_family"/>
    <property type="match status" value="1"/>
</dbReference>
<organism evidence="12 13">
    <name type="scientific">Thermohalobaculum xanthum</name>
    <dbReference type="NCBI Taxonomy" id="2753746"/>
    <lineage>
        <taxon>Bacteria</taxon>
        <taxon>Pseudomonadati</taxon>
        <taxon>Pseudomonadota</taxon>
        <taxon>Alphaproteobacteria</taxon>
        <taxon>Rhodobacterales</taxon>
        <taxon>Paracoccaceae</taxon>
        <taxon>Thermohalobaculum</taxon>
    </lineage>
</organism>
<dbReference type="Pfam" id="PF00035">
    <property type="entry name" value="dsrm"/>
    <property type="match status" value="1"/>
</dbReference>
<dbReference type="EMBL" id="JAEHHL010000007">
    <property type="protein sequence ID" value="MBK0400055.1"/>
    <property type="molecule type" value="Genomic_DNA"/>
</dbReference>
<dbReference type="GO" id="GO:0005737">
    <property type="term" value="C:cytoplasm"/>
    <property type="evidence" value="ECO:0007669"/>
    <property type="project" value="UniProtKB-SubCell"/>
</dbReference>
<keyword evidence="9" id="KW-0460">Magnesium</keyword>
<dbReference type="AlphaFoldDB" id="A0A8J7SI12"/>
<evidence type="ECO:0000256" key="3">
    <source>
        <dbReference type="ARBA" id="ARBA00022552"/>
    </source>
</evidence>
<feature type="domain" description="RNase III" evidence="11">
    <location>
        <begin position="10"/>
        <end position="135"/>
    </location>
</feature>
<dbReference type="PROSITE" id="PS50137">
    <property type="entry name" value="DS_RBD"/>
    <property type="match status" value="1"/>
</dbReference>
<evidence type="ECO:0000313" key="13">
    <source>
        <dbReference type="Proteomes" id="UP000655420"/>
    </source>
</evidence>
<dbReference type="HAMAP" id="MF_00104">
    <property type="entry name" value="RNase_III"/>
    <property type="match status" value="1"/>
</dbReference>
<gene>
    <name evidence="9 12" type="primary">rnc</name>
    <name evidence="12" type="ORF">H0I76_12720</name>
</gene>
<protein>
    <recommendedName>
        <fullName evidence="9">Ribonuclease 3</fullName>
        <ecNumber evidence="9">3.1.26.3</ecNumber>
    </recommendedName>
    <alternativeName>
        <fullName evidence="9">Ribonuclease III</fullName>
        <shortName evidence="9">RNase III</shortName>
    </alternativeName>
</protein>
<sequence length="232" mass="24894">MTRNARQTPPREIEPALGHRFARPALLAEALTHPSAASPARPDNQRLEFLGDRVLGLVIAEALFAAYPGESEGTLAPRFNALVRRETLAEIAREIRLGEHLNLGRSESLSGGRRKVAILADAMEAVIAALYLDGGMPAARGFIERHWTTRLQAPAEAPQDAKTRLQEWAQGRGLAPPDYQVLDRTGPDHAPVFTIEARLATGEHATAEAPSKKAAEQAAAARLLDSILGAGA</sequence>
<dbReference type="InterPro" id="IPR000999">
    <property type="entry name" value="RNase_III_dom"/>
</dbReference>
<dbReference type="GO" id="GO:0019843">
    <property type="term" value="F:rRNA binding"/>
    <property type="evidence" value="ECO:0007669"/>
    <property type="project" value="UniProtKB-KW"/>
</dbReference>
<dbReference type="RefSeq" id="WP_200610365.1">
    <property type="nucleotide sequence ID" value="NZ_JAEHHL010000007.1"/>
</dbReference>
<reference evidence="12" key="1">
    <citation type="submission" date="2020-12" db="EMBL/GenBank/DDBJ databases">
        <title>Bacterial taxonomy.</title>
        <authorList>
            <person name="Pan X."/>
        </authorList>
    </citation>
    <scope>NUCLEOTIDE SEQUENCE</scope>
    <source>
        <strain evidence="12">M0105</strain>
    </source>
</reference>
<feature type="active site" evidence="9">
    <location>
        <position position="124"/>
    </location>
</feature>
<dbReference type="SUPFAM" id="SSF54768">
    <property type="entry name" value="dsRNA-binding domain-like"/>
    <property type="match status" value="1"/>
</dbReference>
<dbReference type="EC" id="3.1.26.3" evidence="9"/>
<dbReference type="GO" id="GO:0006397">
    <property type="term" value="P:mRNA processing"/>
    <property type="evidence" value="ECO:0007669"/>
    <property type="project" value="UniProtKB-UniRule"/>
</dbReference>
<dbReference type="GO" id="GO:0046872">
    <property type="term" value="F:metal ion binding"/>
    <property type="evidence" value="ECO:0007669"/>
    <property type="project" value="UniProtKB-KW"/>
</dbReference>
<dbReference type="SUPFAM" id="SSF69065">
    <property type="entry name" value="RNase III domain-like"/>
    <property type="match status" value="1"/>
</dbReference>
<dbReference type="NCBIfam" id="TIGR02191">
    <property type="entry name" value="RNaseIII"/>
    <property type="match status" value="1"/>
</dbReference>
<keyword evidence="13" id="KW-1185">Reference proteome</keyword>
<keyword evidence="6 9" id="KW-0255">Endonuclease</keyword>
<evidence type="ECO:0000259" key="10">
    <source>
        <dbReference type="PROSITE" id="PS50137"/>
    </source>
</evidence>
<dbReference type="PROSITE" id="PS00517">
    <property type="entry name" value="RNASE_3_1"/>
    <property type="match status" value="1"/>
</dbReference>
<dbReference type="PANTHER" id="PTHR11207:SF0">
    <property type="entry name" value="RIBONUCLEASE 3"/>
    <property type="match status" value="1"/>
</dbReference>
<evidence type="ECO:0000256" key="9">
    <source>
        <dbReference type="HAMAP-Rule" id="MF_00104"/>
    </source>
</evidence>
<evidence type="ECO:0000256" key="1">
    <source>
        <dbReference type="ARBA" id="ARBA00000109"/>
    </source>
</evidence>
<feature type="binding site" evidence="9">
    <location>
        <position position="48"/>
    </location>
    <ligand>
        <name>Mg(2+)</name>
        <dbReference type="ChEBI" id="CHEBI:18420"/>
    </ligand>
</feature>
<dbReference type="PROSITE" id="PS50142">
    <property type="entry name" value="RNASE_3_2"/>
    <property type="match status" value="1"/>
</dbReference>
<dbReference type="SMART" id="SM00535">
    <property type="entry name" value="RIBOc"/>
    <property type="match status" value="1"/>
</dbReference>
<dbReference type="GO" id="GO:0003725">
    <property type="term" value="F:double-stranded RNA binding"/>
    <property type="evidence" value="ECO:0007669"/>
    <property type="project" value="TreeGrafter"/>
</dbReference>
<keyword evidence="9" id="KW-0699">rRNA-binding</keyword>
<accession>A0A8J7SI12</accession>
<dbReference type="Proteomes" id="UP000655420">
    <property type="component" value="Unassembled WGS sequence"/>
</dbReference>
<dbReference type="Gene3D" id="3.30.160.20">
    <property type="match status" value="1"/>
</dbReference>
<keyword evidence="4 9" id="KW-0507">mRNA processing</keyword>
<keyword evidence="3 9" id="KW-0698">rRNA processing</keyword>
<keyword evidence="9" id="KW-0479">Metal-binding</keyword>
<evidence type="ECO:0000256" key="7">
    <source>
        <dbReference type="ARBA" id="ARBA00022801"/>
    </source>
</evidence>
<keyword evidence="5 9" id="KW-0540">Nuclease</keyword>
<proteinExistence type="inferred from homology"/>
<dbReference type="GO" id="GO:0006364">
    <property type="term" value="P:rRNA processing"/>
    <property type="evidence" value="ECO:0007669"/>
    <property type="project" value="UniProtKB-UniRule"/>
</dbReference>
<keyword evidence="7 9" id="KW-0378">Hydrolase</keyword>
<keyword evidence="9" id="KW-0819">tRNA processing</keyword>
<dbReference type="InterPro" id="IPR036389">
    <property type="entry name" value="RNase_III_sf"/>
</dbReference>
<dbReference type="Gene3D" id="1.10.1520.10">
    <property type="entry name" value="Ribonuclease III domain"/>
    <property type="match status" value="1"/>
</dbReference>
<evidence type="ECO:0000313" key="12">
    <source>
        <dbReference type="EMBL" id="MBK0400055.1"/>
    </source>
</evidence>
<feature type="binding site" evidence="9">
    <location>
        <position position="121"/>
    </location>
    <ligand>
        <name>Mg(2+)</name>
        <dbReference type="ChEBI" id="CHEBI:18420"/>
    </ligand>
</feature>
<feature type="domain" description="DRBM" evidence="10">
    <location>
        <begin position="160"/>
        <end position="229"/>
    </location>
</feature>
<evidence type="ECO:0000256" key="8">
    <source>
        <dbReference type="ARBA" id="ARBA00022884"/>
    </source>
</evidence>
<evidence type="ECO:0000256" key="2">
    <source>
        <dbReference type="ARBA" id="ARBA00010183"/>
    </source>
</evidence>
<comment type="caution">
    <text evidence="12">The sequence shown here is derived from an EMBL/GenBank/DDBJ whole genome shotgun (WGS) entry which is preliminary data.</text>
</comment>